<dbReference type="PANTHER" id="PTHR45138">
    <property type="entry name" value="REGULATORY COMPONENTS OF SENSORY TRANSDUCTION SYSTEM"/>
    <property type="match status" value="1"/>
</dbReference>
<reference evidence="6 7" key="1">
    <citation type="submission" date="2018-07" db="EMBL/GenBank/DDBJ databases">
        <title>Motiliproteus coralliicola sp. nov., a bacterium isolated from Coral.</title>
        <authorList>
            <person name="Wang G."/>
        </authorList>
    </citation>
    <scope>NUCLEOTIDE SEQUENCE [LARGE SCALE GENOMIC DNA]</scope>
    <source>
        <strain evidence="6 7">C34</strain>
    </source>
</reference>
<name>A0A369WE95_9GAMM</name>
<proteinExistence type="predicted"/>
<dbReference type="InterPro" id="IPR043128">
    <property type="entry name" value="Rev_trsase/Diguanyl_cyclase"/>
</dbReference>
<dbReference type="FunFam" id="3.30.70.270:FF:000001">
    <property type="entry name" value="Diguanylate cyclase domain protein"/>
    <property type="match status" value="1"/>
</dbReference>
<gene>
    <name evidence="6" type="ORF">DV711_15545</name>
</gene>
<keyword evidence="4" id="KW-0812">Transmembrane</keyword>
<dbReference type="SUPFAM" id="SSF55073">
    <property type="entry name" value="Nucleotide cyclase"/>
    <property type="match status" value="1"/>
</dbReference>
<dbReference type="GO" id="GO:0005886">
    <property type="term" value="C:plasma membrane"/>
    <property type="evidence" value="ECO:0007669"/>
    <property type="project" value="TreeGrafter"/>
</dbReference>
<dbReference type="GO" id="GO:1902201">
    <property type="term" value="P:negative regulation of bacterial-type flagellum-dependent cell motility"/>
    <property type="evidence" value="ECO:0007669"/>
    <property type="project" value="TreeGrafter"/>
</dbReference>
<evidence type="ECO:0000256" key="2">
    <source>
        <dbReference type="ARBA" id="ARBA00012528"/>
    </source>
</evidence>
<dbReference type="GO" id="GO:0043709">
    <property type="term" value="P:cell adhesion involved in single-species biofilm formation"/>
    <property type="evidence" value="ECO:0007669"/>
    <property type="project" value="TreeGrafter"/>
</dbReference>
<dbReference type="PROSITE" id="PS50887">
    <property type="entry name" value="GGDEF"/>
    <property type="match status" value="1"/>
</dbReference>
<dbReference type="RefSeq" id="WP_114696634.1">
    <property type="nucleotide sequence ID" value="NZ_QQOH01000004.1"/>
</dbReference>
<evidence type="ECO:0000256" key="3">
    <source>
        <dbReference type="ARBA" id="ARBA00034247"/>
    </source>
</evidence>
<evidence type="ECO:0000313" key="6">
    <source>
        <dbReference type="EMBL" id="RDE19014.1"/>
    </source>
</evidence>
<dbReference type="GO" id="GO:0052621">
    <property type="term" value="F:diguanylate cyclase activity"/>
    <property type="evidence" value="ECO:0007669"/>
    <property type="project" value="UniProtKB-EC"/>
</dbReference>
<feature type="transmembrane region" description="Helical" evidence="4">
    <location>
        <begin position="53"/>
        <end position="73"/>
    </location>
</feature>
<dbReference type="AlphaFoldDB" id="A0A369WE95"/>
<sequence>MASQVSHLPDTTAPVPVLEQELERRSLNGVYVYLVAWAIIGWAGHLLHEEPGLFWGVLLVLTGLGCVRLLSYHYSNRLLAYRPRVWHWIFGFNALAPAAIYGGLMALEMLHSDHDEHEHAFTYLLMVVFALISGGIVTFSPKRALANAYLLVITVPAILTAILTDAEHLHEGLLIFLYGAFTYMHIKLLNGEYQERCEQRGMLEKLTQMDTLTDIYNRRYFDDALNLYWKSHLRNGKSLALLLIDIDHFKQINDRYGHPTGDKVIQQVANTLKNSFRRDTDIVARIGGEEFAVLMSEPSLAVVEQLADGVNLQISRQSIDSAGERIQVTVSIGVALLTPELNCRSRELYKVADRCLYQAKEQGRNRVVVVAPLAAEADSA</sequence>
<keyword evidence="4" id="KW-1133">Transmembrane helix</keyword>
<dbReference type="InterPro" id="IPR000160">
    <property type="entry name" value="GGDEF_dom"/>
</dbReference>
<feature type="transmembrane region" description="Helical" evidence="4">
    <location>
        <begin position="146"/>
        <end position="163"/>
    </location>
</feature>
<feature type="transmembrane region" description="Helical" evidence="4">
    <location>
        <begin position="85"/>
        <end position="107"/>
    </location>
</feature>
<dbReference type="Pfam" id="PF00990">
    <property type="entry name" value="GGDEF"/>
    <property type="match status" value="1"/>
</dbReference>
<feature type="transmembrane region" description="Helical" evidence="4">
    <location>
        <begin position="30"/>
        <end position="47"/>
    </location>
</feature>
<dbReference type="OrthoDB" id="9812260at2"/>
<accession>A0A369WE95</accession>
<keyword evidence="7" id="KW-1185">Reference proteome</keyword>
<dbReference type="PANTHER" id="PTHR45138:SF9">
    <property type="entry name" value="DIGUANYLATE CYCLASE DGCM-RELATED"/>
    <property type="match status" value="1"/>
</dbReference>
<evidence type="ECO:0000259" key="5">
    <source>
        <dbReference type="PROSITE" id="PS50887"/>
    </source>
</evidence>
<dbReference type="InterPro" id="IPR050469">
    <property type="entry name" value="Diguanylate_Cyclase"/>
</dbReference>
<dbReference type="InterPro" id="IPR029787">
    <property type="entry name" value="Nucleotide_cyclase"/>
</dbReference>
<comment type="cofactor">
    <cofactor evidence="1">
        <name>Mg(2+)</name>
        <dbReference type="ChEBI" id="CHEBI:18420"/>
    </cofactor>
</comment>
<comment type="caution">
    <text evidence="6">The sequence shown here is derived from an EMBL/GenBank/DDBJ whole genome shotgun (WGS) entry which is preliminary data.</text>
</comment>
<dbReference type="NCBIfam" id="TIGR00254">
    <property type="entry name" value="GGDEF"/>
    <property type="match status" value="1"/>
</dbReference>
<organism evidence="6 7">
    <name type="scientific">Motiliproteus coralliicola</name>
    <dbReference type="NCBI Taxonomy" id="2283196"/>
    <lineage>
        <taxon>Bacteria</taxon>
        <taxon>Pseudomonadati</taxon>
        <taxon>Pseudomonadota</taxon>
        <taxon>Gammaproteobacteria</taxon>
        <taxon>Oceanospirillales</taxon>
        <taxon>Oceanospirillaceae</taxon>
        <taxon>Motiliproteus</taxon>
    </lineage>
</organism>
<feature type="transmembrane region" description="Helical" evidence="4">
    <location>
        <begin position="119"/>
        <end position="139"/>
    </location>
</feature>
<protein>
    <recommendedName>
        <fullName evidence="2">diguanylate cyclase</fullName>
        <ecNumber evidence="2">2.7.7.65</ecNumber>
    </recommendedName>
</protein>
<dbReference type="CDD" id="cd01949">
    <property type="entry name" value="GGDEF"/>
    <property type="match status" value="1"/>
</dbReference>
<keyword evidence="4" id="KW-0472">Membrane</keyword>
<dbReference type="EMBL" id="QQOH01000004">
    <property type="protein sequence ID" value="RDE19014.1"/>
    <property type="molecule type" value="Genomic_DNA"/>
</dbReference>
<feature type="domain" description="GGDEF" evidence="5">
    <location>
        <begin position="237"/>
        <end position="372"/>
    </location>
</feature>
<dbReference type="Gene3D" id="3.30.70.270">
    <property type="match status" value="1"/>
</dbReference>
<dbReference type="EC" id="2.7.7.65" evidence="2"/>
<evidence type="ECO:0000256" key="4">
    <source>
        <dbReference type="SAM" id="Phobius"/>
    </source>
</evidence>
<evidence type="ECO:0000256" key="1">
    <source>
        <dbReference type="ARBA" id="ARBA00001946"/>
    </source>
</evidence>
<comment type="catalytic activity">
    <reaction evidence="3">
        <text>2 GTP = 3',3'-c-di-GMP + 2 diphosphate</text>
        <dbReference type="Rhea" id="RHEA:24898"/>
        <dbReference type="ChEBI" id="CHEBI:33019"/>
        <dbReference type="ChEBI" id="CHEBI:37565"/>
        <dbReference type="ChEBI" id="CHEBI:58805"/>
        <dbReference type="EC" id="2.7.7.65"/>
    </reaction>
</comment>
<dbReference type="Proteomes" id="UP000253769">
    <property type="component" value="Unassembled WGS sequence"/>
</dbReference>
<dbReference type="SMART" id="SM00267">
    <property type="entry name" value="GGDEF"/>
    <property type="match status" value="1"/>
</dbReference>
<evidence type="ECO:0000313" key="7">
    <source>
        <dbReference type="Proteomes" id="UP000253769"/>
    </source>
</evidence>